<dbReference type="InterPro" id="IPR046946">
    <property type="entry name" value="TCAM1/2"/>
</dbReference>
<evidence type="ECO:0000256" key="1">
    <source>
        <dbReference type="ARBA" id="ARBA00004496"/>
    </source>
</evidence>
<dbReference type="Gene3D" id="3.40.50.10140">
    <property type="entry name" value="Toll/interleukin-1 receptor homology (TIR) domain"/>
    <property type="match status" value="1"/>
</dbReference>
<dbReference type="PROSITE" id="PS50104">
    <property type="entry name" value="TIR"/>
    <property type="match status" value="1"/>
</dbReference>
<dbReference type="PANTHER" id="PTHR47230">
    <property type="entry name" value="TIR DOMAIN-CONTAINING ADAPTER MOLECULE 1"/>
    <property type="match status" value="1"/>
</dbReference>
<keyword evidence="7" id="KW-0175">Coiled coil</keyword>
<name>A0AAV7L7G1_PLEWA</name>
<evidence type="ECO:0000256" key="8">
    <source>
        <dbReference type="SAM" id="MobiDB-lite"/>
    </source>
</evidence>
<keyword evidence="6" id="KW-0395">Inflammatory response</keyword>
<dbReference type="GO" id="GO:0043123">
    <property type="term" value="P:positive regulation of canonical NF-kappaB signal transduction"/>
    <property type="evidence" value="ECO:0007669"/>
    <property type="project" value="TreeGrafter"/>
</dbReference>
<proteinExistence type="predicted"/>
<evidence type="ECO:0000313" key="10">
    <source>
        <dbReference type="EMBL" id="KAJ1085293.1"/>
    </source>
</evidence>
<dbReference type="Pfam" id="PF17798">
    <property type="entry name" value="TRIF-NTD"/>
    <property type="match status" value="1"/>
</dbReference>
<keyword evidence="5" id="KW-0391">Immunity</keyword>
<keyword evidence="3" id="KW-0597">Phosphoprotein</keyword>
<dbReference type="GO" id="GO:0035666">
    <property type="term" value="P:TRIF-dependent toll-like receptor signaling pathway"/>
    <property type="evidence" value="ECO:0007669"/>
    <property type="project" value="InterPro"/>
</dbReference>
<keyword evidence="4" id="KW-0399">Innate immunity</keyword>
<feature type="compositionally biased region" description="Acidic residues" evidence="8">
    <location>
        <begin position="682"/>
        <end position="692"/>
    </location>
</feature>
<feature type="compositionally biased region" description="Polar residues" evidence="8">
    <location>
        <begin position="293"/>
        <end position="306"/>
    </location>
</feature>
<feature type="coiled-coil region" evidence="7">
    <location>
        <begin position="509"/>
        <end position="536"/>
    </location>
</feature>
<dbReference type="GO" id="GO:0035591">
    <property type="term" value="F:signaling adaptor activity"/>
    <property type="evidence" value="ECO:0007669"/>
    <property type="project" value="TreeGrafter"/>
</dbReference>
<evidence type="ECO:0000256" key="6">
    <source>
        <dbReference type="ARBA" id="ARBA00023198"/>
    </source>
</evidence>
<dbReference type="SUPFAM" id="SSF52200">
    <property type="entry name" value="Toll/Interleukin receptor TIR domain"/>
    <property type="match status" value="1"/>
</dbReference>
<evidence type="ECO:0000256" key="2">
    <source>
        <dbReference type="ARBA" id="ARBA00022490"/>
    </source>
</evidence>
<dbReference type="Proteomes" id="UP001066276">
    <property type="component" value="Chromosome 12"/>
</dbReference>
<dbReference type="GO" id="GO:0005768">
    <property type="term" value="C:endosome"/>
    <property type="evidence" value="ECO:0007669"/>
    <property type="project" value="TreeGrafter"/>
</dbReference>
<dbReference type="InterPro" id="IPR000157">
    <property type="entry name" value="TIR_dom"/>
</dbReference>
<feature type="compositionally biased region" description="Low complexity" evidence="8">
    <location>
        <begin position="347"/>
        <end position="359"/>
    </location>
</feature>
<evidence type="ECO:0000256" key="4">
    <source>
        <dbReference type="ARBA" id="ARBA00022588"/>
    </source>
</evidence>
<feature type="region of interest" description="Disordered" evidence="8">
    <location>
        <begin position="293"/>
        <end position="362"/>
    </location>
</feature>
<dbReference type="EMBL" id="JANPWB010000016">
    <property type="protein sequence ID" value="KAJ1085293.1"/>
    <property type="molecule type" value="Genomic_DNA"/>
</dbReference>
<gene>
    <name evidence="10" type="ORF">NDU88_005426</name>
</gene>
<evidence type="ECO:0000256" key="3">
    <source>
        <dbReference type="ARBA" id="ARBA00022553"/>
    </source>
</evidence>
<evidence type="ECO:0000259" key="9">
    <source>
        <dbReference type="PROSITE" id="PS50104"/>
    </source>
</evidence>
<feature type="region of interest" description="Disordered" evidence="8">
    <location>
        <begin position="668"/>
        <end position="692"/>
    </location>
</feature>
<dbReference type="GO" id="GO:0045087">
    <property type="term" value="P:innate immune response"/>
    <property type="evidence" value="ECO:0007669"/>
    <property type="project" value="UniProtKB-KW"/>
</dbReference>
<keyword evidence="11" id="KW-1185">Reference proteome</keyword>
<accession>A0AAV7L7G1</accession>
<sequence>MAECFESLLSLDDICRGLAGFPQDRLLELRFRLQQGPSTDSRKLLEAIILICLGQPAQALELLKSIQNIKAARLIANKVQNERLQCRGSQVPPSPQDPELLQTVEQVYRLLQKENIWLDPDQPHTLISGLGLSPSSTSPRVMSPCIPINVAKKYPCTVSGSLSAFNSAESLNSNLEISQSPTRLFISGRSHRDHQLRTPSKLLNDTTHSFFVQQKGEGGGDVTGDVDDNKGMLVTHPVKDTETTGSGSGPQVFKEPIIERYPVECTDMTGTRPLVSEMERVSVQCPEKTSALSSLNDTKPVTSCPSTVAMERASPVKETGSNLSAPSMPSLPIVDTSPQEQPEVKRPPSSYVSPPSTESESTEDGFFSFVILHVQEDDEIAYRVQGTLEGLGVKNGTTFCDGFAHPGSCSLTCLEEAINNSAFTILLLTNRWTSRWADFQTNAVLMNAIESKHKYNTVIPFLPHTGRLQKNSMPFSLSTLNPLDESSPTFSNKVKKTFTPGRIEKQKTIWRREEEIRATREKMESLRLEAKQMQKMQDANKDLITEQQKMLLSQSRTFMWPNVPGGAPVSFPPFSHGQPPLQQMQWVPGTVPPTDVWFPFYPGGAGPMYNMPPPVNPHFLYGSVPTASQTLPSGTQGTQYVSGAQHPVIQIQHANNVQIGDRNQMMIESADGEGEQTKEEEHGEEDESMTLS</sequence>
<dbReference type="GO" id="GO:0032481">
    <property type="term" value="P:positive regulation of type I interferon production"/>
    <property type="evidence" value="ECO:0007669"/>
    <property type="project" value="TreeGrafter"/>
</dbReference>
<organism evidence="10 11">
    <name type="scientific">Pleurodeles waltl</name>
    <name type="common">Iberian ribbed newt</name>
    <dbReference type="NCBI Taxonomy" id="8319"/>
    <lineage>
        <taxon>Eukaryota</taxon>
        <taxon>Metazoa</taxon>
        <taxon>Chordata</taxon>
        <taxon>Craniata</taxon>
        <taxon>Vertebrata</taxon>
        <taxon>Euteleostomi</taxon>
        <taxon>Amphibia</taxon>
        <taxon>Batrachia</taxon>
        <taxon>Caudata</taxon>
        <taxon>Salamandroidea</taxon>
        <taxon>Salamandridae</taxon>
        <taxon>Pleurodelinae</taxon>
        <taxon>Pleurodeles</taxon>
    </lineage>
</organism>
<keyword evidence="2" id="KW-0963">Cytoplasm</keyword>
<dbReference type="GO" id="GO:0006954">
    <property type="term" value="P:inflammatory response"/>
    <property type="evidence" value="ECO:0007669"/>
    <property type="project" value="UniProtKB-KW"/>
</dbReference>
<dbReference type="Gene3D" id="1.25.40.780">
    <property type="match status" value="1"/>
</dbReference>
<comment type="caution">
    <text evidence="10">The sequence shown here is derived from an EMBL/GenBank/DDBJ whole genome shotgun (WGS) entry which is preliminary data.</text>
</comment>
<feature type="domain" description="TIR" evidence="9">
    <location>
        <begin position="361"/>
        <end position="523"/>
    </location>
</feature>
<evidence type="ECO:0000256" key="5">
    <source>
        <dbReference type="ARBA" id="ARBA00022859"/>
    </source>
</evidence>
<dbReference type="InterPro" id="IPR040886">
    <property type="entry name" value="TRIF_N"/>
</dbReference>
<reference evidence="10" key="1">
    <citation type="journal article" date="2022" name="bioRxiv">
        <title>Sequencing and chromosome-scale assembly of the giantPleurodeles waltlgenome.</title>
        <authorList>
            <person name="Brown T."/>
            <person name="Elewa A."/>
            <person name="Iarovenko S."/>
            <person name="Subramanian E."/>
            <person name="Araus A.J."/>
            <person name="Petzold A."/>
            <person name="Susuki M."/>
            <person name="Suzuki K.-i.T."/>
            <person name="Hayashi T."/>
            <person name="Toyoda A."/>
            <person name="Oliveira C."/>
            <person name="Osipova E."/>
            <person name="Leigh N.D."/>
            <person name="Simon A."/>
            <person name="Yun M.H."/>
        </authorList>
    </citation>
    <scope>NUCLEOTIDE SEQUENCE</scope>
    <source>
        <strain evidence="10">20211129_DDA</strain>
        <tissue evidence="10">Liver</tissue>
    </source>
</reference>
<dbReference type="InterPro" id="IPR035897">
    <property type="entry name" value="Toll_tir_struct_dom_sf"/>
</dbReference>
<evidence type="ECO:0000256" key="7">
    <source>
        <dbReference type="SAM" id="Coils"/>
    </source>
</evidence>
<dbReference type="PANTHER" id="PTHR47230:SF1">
    <property type="entry name" value="TIR DOMAIN-CONTAINING ADAPTER MOLECULE 1"/>
    <property type="match status" value="1"/>
</dbReference>
<evidence type="ECO:0000313" key="11">
    <source>
        <dbReference type="Proteomes" id="UP001066276"/>
    </source>
</evidence>
<comment type="subcellular location">
    <subcellularLocation>
        <location evidence="1">Cytoplasm</location>
    </subcellularLocation>
</comment>
<protein>
    <recommendedName>
        <fullName evidence="9">TIR domain-containing protein</fullName>
    </recommendedName>
</protein>
<dbReference type="AlphaFoldDB" id="A0AAV7L7G1"/>